<dbReference type="Gene3D" id="2.20.130.10">
    <property type="entry name" value="CAC2371-like domains"/>
    <property type="match status" value="1"/>
</dbReference>
<dbReference type="EMBL" id="LBJQ01000059">
    <property type="protein sequence ID" value="RXH31433.1"/>
    <property type="molecule type" value="Genomic_DNA"/>
</dbReference>
<dbReference type="InterPro" id="IPR029063">
    <property type="entry name" value="SAM-dependent_MTases_sf"/>
</dbReference>
<evidence type="ECO:0000313" key="2">
    <source>
        <dbReference type="Proteomes" id="UP000289546"/>
    </source>
</evidence>
<dbReference type="OrthoDB" id="9804312at2"/>
<reference evidence="1 2" key="1">
    <citation type="submission" date="2015-04" db="EMBL/GenBank/DDBJ databases">
        <title>Comparative genomics of rhizobia nodulating Arachis hypogaea in China.</title>
        <authorList>
            <person name="Li Y."/>
        </authorList>
    </citation>
    <scope>NUCLEOTIDE SEQUENCE [LARGE SCALE GENOMIC DNA]</scope>
    <source>
        <strain evidence="1 2">CCBAU 51757</strain>
    </source>
</reference>
<gene>
    <name evidence="1" type="ORF">XH99_10850</name>
</gene>
<proteinExistence type="predicted"/>
<evidence type="ECO:0000313" key="1">
    <source>
        <dbReference type="EMBL" id="RXH31433.1"/>
    </source>
</evidence>
<dbReference type="AlphaFoldDB" id="A0A4Q0S621"/>
<name>A0A4Q0S621_9BRAD</name>
<keyword evidence="2" id="KW-1185">Reference proteome</keyword>
<dbReference type="Gene3D" id="3.40.50.150">
    <property type="entry name" value="Vaccinia Virus protein VP39"/>
    <property type="match status" value="1"/>
</dbReference>
<accession>A0A4Q0S621</accession>
<organism evidence="1 2">
    <name type="scientific">Bradyrhizobium nanningense</name>
    <dbReference type="NCBI Taxonomy" id="1325118"/>
    <lineage>
        <taxon>Bacteria</taxon>
        <taxon>Pseudomonadati</taxon>
        <taxon>Pseudomonadota</taxon>
        <taxon>Alphaproteobacteria</taxon>
        <taxon>Hyphomicrobiales</taxon>
        <taxon>Nitrobacteraceae</taxon>
        <taxon>Bradyrhizobium</taxon>
    </lineage>
</organism>
<comment type="caution">
    <text evidence="1">The sequence shown here is derived from an EMBL/GenBank/DDBJ whole genome shotgun (WGS) entry which is preliminary data.</text>
</comment>
<protein>
    <submittedName>
        <fullName evidence="1">Uncharacterized protein</fullName>
    </submittedName>
</protein>
<sequence>MAGQLVPSAVVSLFRQCITADLIARDVRPCSAQPNAAPKPRGVFLFDYWYGGAELAQGVERCVKVIEPKPFRLTRISQSDQGEQAAAVTVNYTLRGQGSRQIRRSTKCTT</sequence>
<dbReference type="Proteomes" id="UP000289546">
    <property type="component" value="Unassembled WGS sequence"/>
</dbReference>
<dbReference type="RefSeq" id="WP_128917967.1">
    <property type="nucleotide sequence ID" value="NZ_LBJC01000026.1"/>
</dbReference>